<gene>
    <name evidence="3" type="ORF">LCGC14_0422130</name>
</gene>
<dbReference type="Gene3D" id="3.90.25.10">
    <property type="entry name" value="UDP-galactose 4-epimerase, domain 1"/>
    <property type="match status" value="1"/>
</dbReference>
<evidence type="ECO:0000256" key="1">
    <source>
        <dbReference type="ARBA" id="ARBA00007637"/>
    </source>
</evidence>
<evidence type="ECO:0000313" key="3">
    <source>
        <dbReference type="EMBL" id="KKN71303.1"/>
    </source>
</evidence>
<comment type="similarity">
    <text evidence="1">Belongs to the NAD(P)-dependent epimerase/dehydratase family.</text>
</comment>
<dbReference type="SUPFAM" id="SSF51735">
    <property type="entry name" value="NAD(P)-binding Rossmann-fold domains"/>
    <property type="match status" value="1"/>
</dbReference>
<dbReference type="AlphaFoldDB" id="A0A0F9VZU4"/>
<accession>A0A0F9VZU4</accession>
<proteinExistence type="inferred from homology"/>
<evidence type="ECO:0000259" key="2">
    <source>
        <dbReference type="Pfam" id="PF01370"/>
    </source>
</evidence>
<sequence>MVNQGVVVKIVVTGGASFIGSHLVEKLDELNHEVTIIDDLSSGSRENLKAVSYRRLLTWDLRWASLHNLTNELKRADVVFHLAADHGGRGYVELEQVACSNNFAIDNNVLQACIEAKVPRLIFASSGCIYPMFMQNDTSRSVYLKEDWASLKGPRHAEVSESASLDGLIQPDGLYGLAKLTMEMSLQAAYKEKGLNSVSCRFFTVYGPRAKENHAIISFIARTLVKQDPFTVWGDGTQIRNWTHVDDIVKGMILAMEHSSLQEGAHALNLGTMEKITVSEAISRTIVLARAAHGWEYNPQIEHQLNKPIGPLNRVADNSKLLSLGGDEPVPFKEGLKSTLDWYFSTKDQSYVKENLERLLVSRK</sequence>
<dbReference type="PANTHER" id="PTHR43000">
    <property type="entry name" value="DTDP-D-GLUCOSE 4,6-DEHYDRATASE-RELATED"/>
    <property type="match status" value="1"/>
</dbReference>
<feature type="domain" description="NAD-dependent epimerase/dehydratase" evidence="2">
    <location>
        <begin position="10"/>
        <end position="271"/>
    </location>
</feature>
<reference evidence="3" key="1">
    <citation type="journal article" date="2015" name="Nature">
        <title>Complex archaea that bridge the gap between prokaryotes and eukaryotes.</title>
        <authorList>
            <person name="Spang A."/>
            <person name="Saw J.H."/>
            <person name="Jorgensen S.L."/>
            <person name="Zaremba-Niedzwiedzka K."/>
            <person name="Martijn J."/>
            <person name="Lind A.E."/>
            <person name="van Eijk R."/>
            <person name="Schleper C."/>
            <person name="Guy L."/>
            <person name="Ettema T.J."/>
        </authorList>
    </citation>
    <scope>NUCLEOTIDE SEQUENCE</scope>
</reference>
<dbReference type="EMBL" id="LAZR01000386">
    <property type="protein sequence ID" value="KKN71303.1"/>
    <property type="molecule type" value="Genomic_DNA"/>
</dbReference>
<name>A0A0F9VZU4_9ZZZZ</name>
<dbReference type="InterPro" id="IPR001509">
    <property type="entry name" value="Epimerase_deHydtase"/>
</dbReference>
<protein>
    <recommendedName>
        <fullName evidence="2">NAD-dependent epimerase/dehydratase domain-containing protein</fullName>
    </recommendedName>
</protein>
<organism evidence="3">
    <name type="scientific">marine sediment metagenome</name>
    <dbReference type="NCBI Taxonomy" id="412755"/>
    <lineage>
        <taxon>unclassified sequences</taxon>
        <taxon>metagenomes</taxon>
        <taxon>ecological metagenomes</taxon>
    </lineage>
</organism>
<dbReference type="Gene3D" id="3.40.50.720">
    <property type="entry name" value="NAD(P)-binding Rossmann-like Domain"/>
    <property type="match status" value="1"/>
</dbReference>
<dbReference type="Pfam" id="PF01370">
    <property type="entry name" value="Epimerase"/>
    <property type="match status" value="1"/>
</dbReference>
<dbReference type="InterPro" id="IPR036291">
    <property type="entry name" value="NAD(P)-bd_dom_sf"/>
</dbReference>
<comment type="caution">
    <text evidence="3">The sequence shown here is derived from an EMBL/GenBank/DDBJ whole genome shotgun (WGS) entry which is preliminary data.</text>
</comment>